<evidence type="ECO:0000313" key="6">
    <source>
        <dbReference type="Proteomes" id="UP000199423"/>
    </source>
</evidence>
<feature type="domain" description="Imelysin-like" evidence="4">
    <location>
        <begin position="43"/>
        <end position="398"/>
    </location>
</feature>
<dbReference type="Gene3D" id="1.20.1420.20">
    <property type="entry name" value="M75 peptidase, HXXE motif"/>
    <property type="match status" value="1"/>
</dbReference>
<keyword evidence="2 3" id="KW-0732">Signal</keyword>
<gene>
    <name evidence="5" type="ORF">SAMN04488557_0434</name>
</gene>
<organism evidence="5 6">
    <name type="scientific">Hyphomicrobium facile</name>
    <dbReference type="NCBI Taxonomy" id="51670"/>
    <lineage>
        <taxon>Bacteria</taxon>
        <taxon>Pseudomonadati</taxon>
        <taxon>Pseudomonadota</taxon>
        <taxon>Alphaproteobacteria</taxon>
        <taxon>Hyphomicrobiales</taxon>
        <taxon>Hyphomicrobiaceae</taxon>
        <taxon>Hyphomicrobium</taxon>
    </lineage>
</organism>
<dbReference type="AlphaFoldDB" id="A0A1I7MVH3"/>
<evidence type="ECO:0000256" key="3">
    <source>
        <dbReference type="SAM" id="SignalP"/>
    </source>
</evidence>
<sequence>MSKKAFAWACATQFALTAVLMTGAPAFAAPATKDIVKNYGDLAQAMYGDALTKAKDLDKSIDALLAKPNAETLEAAREAWKASRIPYMQTEGFRFGNKIVDDWEGNVNSWPLDEGLIDYVDKESYGDTKEENPLYTANIIANKKIRLGPKILDASKINKKVIAKLNGALDVETNVGTGYHAIEFLLWGQNLHKPGVKSGERAASDFDLKNCTHENCDRRRAYLKAASGLLVDDLAEMAGNWKPDGAARKALAGLNESAQLSTILTGIGSLSYGELAGERMKLGVLLHDPEEAHDCFSNNTHNSHYYDEVGMTAIWNGKYDGSTPISGPSIAELAREKAPDAAKRVDEAMATTLEKMNAIKTKADSGEMMYDQMLAAGNDEGNNLILDAVDALVAQARAIESVVAALNLKVKIEGSDSLDDPSKVAKAK</sequence>
<keyword evidence="6" id="KW-1185">Reference proteome</keyword>
<dbReference type="RefSeq" id="WP_092863558.1">
    <property type="nucleotide sequence ID" value="NZ_FPCH01000001.1"/>
</dbReference>
<feature type="signal peptide" evidence="3">
    <location>
        <begin position="1"/>
        <end position="28"/>
    </location>
</feature>
<dbReference type="Pfam" id="PF09375">
    <property type="entry name" value="Peptidase_M75"/>
    <property type="match status" value="1"/>
</dbReference>
<evidence type="ECO:0000256" key="2">
    <source>
        <dbReference type="ARBA" id="ARBA00022729"/>
    </source>
</evidence>
<dbReference type="CDD" id="cd14657">
    <property type="entry name" value="Imelysin_IrpA-like"/>
    <property type="match status" value="1"/>
</dbReference>
<name>A0A1I7MVH3_9HYPH</name>
<dbReference type="InterPro" id="IPR038352">
    <property type="entry name" value="Imelysin_sf"/>
</dbReference>
<accession>A0A1I7MVH3</accession>
<dbReference type="InterPro" id="IPR018976">
    <property type="entry name" value="Imelysin-like"/>
</dbReference>
<reference evidence="6" key="1">
    <citation type="submission" date="2016-10" db="EMBL/GenBank/DDBJ databases">
        <authorList>
            <person name="Varghese N."/>
            <person name="Submissions S."/>
        </authorList>
    </citation>
    <scope>NUCLEOTIDE SEQUENCE [LARGE SCALE GENOMIC DNA]</scope>
    <source>
        <strain evidence="6">DSM 1565</strain>
    </source>
</reference>
<dbReference type="EMBL" id="FPCH01000001">
    <property type="protein sequence ID" value="SFV26346.1"/>
    <property type="molecule type" value="Genomic_DNA"/>
</dbReference>
<comment type="subcellular location">
    <subcellularLocation>
        <location evidence="1">Cell envelope</location>
    </subcellularLocation>
</comment>
<evidence type="ECO:0000259" key="4">
    <source>
        <dbReference type="Pfam" id="PF09375"/>
    </source>
</evidence>
<evidence type="ECO:0000313" key="5">
    <source>
        <dbReference type="EMBL" id="SFV26346.1"/>
    </source>
</evidence>
<dbReference type="STRING" id="51670.SAMN04488557_0434"/>
<evidence type="ECO:0000256" key="1">
    <source>
        <dbReference type="ARBA" id="ARBA00004196"/>
    </source>
</evidence>
<dbReference type="Proteomes" id="UP000199423">
    <property type="component" value="Unassembled WGS sequence"/>
</dbReference>
<dbReference type="GO" id="GO:0030313">
    <property type="term" value="C:cell envelope"/>
    <property type="evidence" value="ECO:0007669"/>
    <property type="project" value="UniProtKB-SubCell"/>
</dbReference>
<dbReference type="OrthoDB" id="9764688at2"/>
<feature type="chain" id="PRO_5011442607" evidence="3">
    <location>
        <begin position="29"/>
        <end position="428"/>
    </location>
</feature>
<proteinExistence type="predicted"/>
<protein>
    <submittedName>
        <fullName evidence="5">Putative iron-regulated protein</fullName>
    </submittedName>
</protein>